<gene>
    <name evidence="4" type="ORF">GCM10011354_01980</name>
</gene>
<proteinExistence type="predicted"/>
<dbReference type="SUPFAM" id="SSF81606">
    <property type="entry name" value="PP2C-like"/>
    <property type="match status" value="1"/>
</dbReference>
<feature type="region of interest" description="Disordered" evidence="1">
    <location>
        <begin position="412"/>
        <end position="466"/>
    </location>
</feature>
<organism evidence="4 5">
    <name type="scientific">Egicoccus halophilus</name>
    <dbReference type="NCBI Taxonomy" id="1670830"/>
    <lineage>
        <taxon>Bacteria</taxon>
        <taxon>Bacillati</taxon>
        <taxon>Actinomycetota</taxon>
        <taxon>Nitriliruptoria</taxon>
        <taxon>Egicoccales</taxon>
        <taxon>Egicoccaceae</taxon>
        <taxon>Egicoccus</taxon>
    </lineage>
</organism>
<dbReference type="PANTHER" id="PTHR13832">
    <property type="entry name" value="PROTEIN PHOSPHATASE 2C"/>
    <property type="match status" value="1"/>
</dbReference>
<dbReference type="EMBL" id="BMHA01000001">
    <property type="protein sequence ID" value="GGI02915.1"/>
    <property type="molecule type" value="Genomic_DNA"/>
</dbReference>
<dbReference type="Pfam" id="PF00481">
    <property type="entry name" value="PP2C"/>
    <property type="match status" value="1"/>
</dbReference>
<keyword evidence="2" id="KW-0472">Membrane</keyword>
<feature type="domain" description="PPM-type phosphatase" evidence="3">
    <location>
        <begin position="1"/>
        <end position="235"/>
    </location>
</feature>
<feature type="compositionally biased region" description="Basic and acidic residues" evidence="1">
    <location>
        <begin position="261"/>
        <end position="270"/>
    </location>
</feature>
<evidence type="ECO:0000313" key="5">
    <source>
        <dbReference type="Proteomes" id="UP000650511"/>
    </source>
</evidence>
<dbReference type="GO" id="GO:0004722">
    <property type="term" value="F:protein serine/threonine phosphatase activity"/>
    <property type="evidence" value="ECO:0007669"/>
    <property type="project" value="InterPro"/>
</dbReference>
<dbReference type="CDD" id="cd00143">
    <property type="entry name" value="PP2Cc"/>
    <property type="match status" value="1"/>
</dbReference>
<reference evidence="4" key="1">
    <citation type="journal article" date="2014" name="Int. J. Syst. Evol. Microbiol.">
        <title>Complete genome sequence of Corynebacterium casei LMG S-19264T (=DSM 44701T), isolated from a smear-ripened cheese.</title>
        <authorList>
            <consortium name="US DOE Joint Genome Institute (JGI-PGF)"/>
            <person name="Walter F."/>
            <person name="Albersmeier A."/>
            <person name="Kalinowski J."/>
            <person name="Ruckert C."/>
        </authorList>
    </citation>
    <scope>NUCLEOTIDE SEQUENCE</scope>
    <source>
        <strain evidence="4">CGMCC 1.14988</strain>
    </source>
</reference>
<dbReference type="AlphaFoldDB" id="A0A8J3ESD8"/>
<dbReference type="SMART" id="SM00331">
    <property type="entry name" value="PP2C_SIG"/>
    <property type="match status" value="1"/>
</dbReference>
<accession>A0A8J3ESD8</accession>
<feature type="compositionally biased region" description="Acidic residues" evidence="1">
    <location>
        <begin position="429"/>
        <end position="438"/>
    </location>
</feature>
<dbReference type="SMART" id="SM00332">
    <property type="entry name" value="PP2Cc"/>
    <property type="match status" value="1"/>
</dbReference>
<evidence type="ECO:0000259" key="3">
    <source>
        <dbReference type="PROSITE" id="PS51746"/>
    </source>
</evidence>
<sequence length="466" mass="48620">MTASGGTHVGRVRQGNEDSYLVAESVFAVADGMGGHLAGEIASAKALEPVEALDGKVFADAGDAETALRRAVVAANDVVSQLAEDEPAYRGMGTTLTAAMIEGRRLHLAHVGDSRAYLWRGGRFEQLTDDHTLVQHLIDEGQITKQEAASHPQRSIITRAIGVAREVEVDSITIDVEPGDQVLLCSDGLTGVLDDEFIAQQLADDADADVVIERLIQAANARGGPDNITVVILRCDPDAPDDPGRARRGGAAADAGTAARGEPDSGERRRGGAPVTISTRDESGGGDWAGRLGNYGALGRDGSVAHGQGDEPERRGVAGRGLAVLLGVLVLAGIVFVGGRLLLSQQYFVGLDDEQVVIYQGVDVSIGTWDLARIVERTELTLADVPAWYQPALEDGIHAPDRNVARRIVAGAPRRGEAGDDQPGGATDTDTDTTDTDTTDAGTGDDAADPDGVGTQPADDQPADQP</sequence>
<feature type="region of interest" description="Disordered" evidence="1">
    <location>
        <begin position="238"/>
        <end position="288"/>
    </location>
</feature>
<keyword evidence="2" id="KW-0812">Transmembrane</keyword>
<keyword evidence="2" id="KW-1133">Transmembrane helix</keyword>
<evidence type="ECO:0000256" key="2">
    <source>
        <dbReference type="SAM" id="Phobius"/>
    </source>
</evidence>
<dbReference type="Gene3D" id="3.60.40.10">
    <property type="entry name" value="PPM-type phosphatase domain"/>
    <property type="match status" value="1"/>
</dbReference>
<keyword evidence="5" id="KW-1185">Reference proteome</keyword>
<reference evidence="4" key="2">
    <citation type="submission" date="2020-09" db="EMBL/GenBank/DDBJ databases">
        <authorList>
            <person name="Sun Q."/>
            <person name="Zhou Y."/>
        </authorList>
    </citation>
    <scope>NUCLEOTIDE SEQUENCE</scope>
    <source>
        <strain evidence="4">CGMCC 1.14988</strain>
    </source>
</reference>
<evidence type="ECO:0000256" key="1">
    <source>
        <dbReference type="SAM" id="MobiDB-lite"/>
    </source>
</evidence>
<feature type="compositionally biased region" description="Low complexity" evidence="1">
    <location>
        <begin position="249"/>
        <end position="260"/>
    </location>
</feature>
<dbReference type="InterPro" id="IPR001932">
    <property type="entry name" value="PPM-type_phosphatase-like_dom"/>
</dbReference>
<name>A0A8J3ESD8_9ACTN</name>
<dbReference type="NCBIfam" id="NF033484">
    <property type="entry name" value="Stp1_PP2C_phos"/>
    <property type="match status" value="1"/>
</dbReference>
<dbReference type="PANTHER" id="PTHR13832:SF827">
    <property type="entry name" value="PROTEIN PHOSPHATASE 1L"/>
    <property type="match status" value="1"/>
</dbReference>
<feature type="transmembrane region" description="Helical" evidence="2">
    <location>
        <begin position="322"/>
        <end position="343"/>
    </location>
</feature>
<dbReference type="Proteomes" id="UP000650511">
    <property type="component" value="Unassembled WGS sequence"/>
</dbReference>
<dbReference type="PROSITE" id="PS51746">
    <property type="entry name" value="PPM_2"/>
    <property type="match status" value="1"/>
</dbReference>
<dbReference type="InterPro" id="IPR015655">
    <property type="entry name" value="PP2C"/>
</dbReference>
<protein>
    <submittedName>
        <fullName evidence="4">Protein phosphatase</fullName>
    </submittedName>
</protein>
<evidence type="ECO:0000313" key="4">
    <source>
        <dbReference type="EMBL" id="GGI02915.1"/>
    </source>
</evidence>
<comment type="caution">
    <text evidence="4">The sequence shown here is derived from an EMBL/GenBank/DDBJ whole genome shotgun (WGS) entry which is preliminary data.</text>
</comment>
<dbReference type="InterPro" id="IPR036457">
    <property type="entry name" value="PPM-type-like_dom_sf"/>
</dbReference>
<feature type="compositionally biased region" description="Low complexity" evidence="1">
    <location>
        <begin position="439"/>
        <end position="455"/>
    </location>
</feature>